<dbReference type="CDD" id="cd16922">
    <property type="entry name" value="HATPase_EvgS-ArcB-TorS-like"/>
    <property type="match status" value="1"/>
</dbReference>
<evidence type="ECO:0000259" key="18">
    <source>
        <dbReference type="PROSITE" id="PS50885"/>
    </source>
</evidence>
<dbReference type="InterPro" id="IPR001789">
    <property type="entry name" value="Sig_transdc_resp-reg_receiver"/>
</dbReference>
<dbReference type="InterPro" id="IPR001610">
    <property type="entry name" value="PAC"/>
</dbReference>
<comment type="subunit">
    <text evidence="10">At low DSF concentrations, interacts with RpfF.</text>
</comment>
<dbReference type="SMART" id="SM00091">
    <property type="entry name" value="PAS"/>
    <property type="match status" value="1"/>
</dbReference>
<dbReference type="PROSITE" id="PS50112">
    <property type="entry name" value="PAS"/>
    <property type="match status" value="1"/>
</dbReference>
<dbReference type="SUPFAM" id="SSF47384">
    <property type="entry name" value="Homodimeric domain of signal transducing histidine kinase"/>
    <property type="match status" value="1"/>
</dbReference>
<dbReference type="PROSITE" id="PS50110">
    <property type="entry name" value="RESPONSE_REGULATORY"/>
    <property type="match status" value="1"/>
</dbReference>
<dbReference type="InterPro" id="IPR011006">
    <property type="entry name" value="CheY-like_superfamily"/>
</dbReference>
<dbReference type="Pfam" id="PF00072">
    <property type="entry name" value="Response_reg"/>
    <property type="match status" value="1"/>
</dbReference>
<dbReference type="RefSeq" id="WP_140604920.1">
    <property type="nucleotide sequence ID" value="NZ_SAWY01000036.1"/>
</dbReference>
<dbReference type="GO" id="GO:0005524">
    <property type="term" value="F:ATP binding"/>
    <property type="evidence" value="ECO:0007669"/>
    <property type="project" value="UniProtKB-KW"/>
</dbReference>
<feature type="domain" description="PAS" evidence="16">
    <location>
        <begin position="406"/>
        <end position="478"/>
    </location>
</feature>
<evidence type="ECO:0000313" key="20">
    <source>
        <dbReference type="Proteomes" id="UP000315303"/>
    </source>
</evidence>
<dbReference type="Gene3D" id="3.40.50.2300">
    <property type="match status" value="1"/>
</dbReference>
<evidence type="ECO:0000256" key="11">
    <source>
        <dbReference type="ARBA" id="ARBA00068150"/>
    </source>
</evidence>
<comment type="catalytic activity">
    <reaction evidence="1">
        <text>ATP + protein L-histidine = ADP + protein N-phospho-L-histidine.</text>
        <dbReference type="EC" id="2.7.13.3"/>
    </reaction>
</comment>
<evidence type="ECO:0000256" key="5">
    <source>
        <dbReference type="ARBA" id="ARBA00022679"/>
    </source>
</evidence>
<sequence>MKLKYKILIVLLLCGFFPLAISFIFAIWQSSNTTNEVVLDNVKTSLNVSSAQLDGFFKSRLAEIELLAIQPAITSMNFTQMKPVLMDALAIKKTYYEKFIVGRPDGSFHNTSGGNPDVMMLRTTDDTSPTAQPKSIRNRDYWQHTVLNNTENIPTIYVSNPMISFTTGVKQVVVASSIIDDQGQVSGLLGAALPWQNIKTLMNNMQDKLSAEFSGLANLALISKDGTYWYHWQADHVIQLAKDEDNNVIKNTDGENTTKSTNIAQLMPDHADKIAEVTNQSGMYHFTNLQDGQKLHHLFYSIPSTGYLLQLTVSDQILVAKTHELIYFLSIAFILSTVVAFIWLMYFSSKILLPLQQFTEKIRHINKNELKEIPHHSSTEEFSQLFDEFNKMLTTVAENKKVLFNSEQRFALAMKGANDGLWDWDIINNTIFFSARWLEMLGYNEHELPAEIGTWESLIYEDDKTKVQSILADYLAGKTPFYKTEFRMKHKQGHLVNILTRGFVLRDPESNEPIRMVGTHIDITEQKKHEEQLKNINTTLEKRVLRRTQELANTNKKLIEKTAAAEDANKAKSLFLANMSHEIRTPMNGIIGLTELMFKTHINDEQQNYLEQLKQSSDHLMHILNDILDISKIEAGKLDIESATFDLKKTIFSVIDVYQHQAEKKLLALDIHMDDDLFTLVRGDSVRCSQVLGNLLSNAIKFTDKGSITLSLTREKNSDYVDFTVTDTGIGISATQQQKLFSTFVQADDSTTRNYGGSGLGLAICKNLIDLMGGSIQLTSEENKGSHFHFTIYLPIVSIESTEESSDTEITPENQIVNSEQLKAKLFNKSVLLVEDNRINQVIASKMLTEFGMKITLAKNGLEAVELAKQSLFDIILMDIQMPVMNGYEATHGIRKLPQYETIPIIAITANAMSDDKETSIQAGMNGHITKPINSVKLLVTLANYFTI</sequence>
<dbReference type="SUPFAM" id="SSF55874">
    <property type="entry name" value="ATPase domain of HSP90 chaperone/DNA topoisomerase II/histidine kinase"/>
    <property type="match status" value="1"/>
</dbReference>
<feature type="domain" description="HAMP" evidence="18">
    <location>
        <begin position="349"/>
        <end position="401"/>
    </location>
</feature>
<evidence type="ECO:0000256" key="4">
    <source>
        <dbReference type="ARBA" id="ARBA00022553"/>
    </source>
</evidence>
<accession>A0A502KTN1</accession>
<evidence type="ECO:0000256" key="10">
    <source>
        <dbReference type="ARBA" id="ARBA00064003"/>
    </source>
</evidence>
<dbReference type="PRINTS" id="PR00344">
    <property type="entry name" value="BCTRLSENSOR"/>
</dbReference>
<dbReference type="GO" id="GO:0016020">
    <property type="term" value="C:membrane"/>
    <property type="evidence" value="ECO:0007669"/>
    <property type="project" value="UniProtKB-SubCell"/>
</dbReference>
<evidence type="ECO:0000313" key="19">
    <source>
        <dbReference type="EMBL" id="TPH13431.1"/>
    </source>
</evidence>
<dbReference type="EMBL" id="SAWY01000036">
    <property type="protein sequence ID" value="TPH13431.1"/>
    <property type="molecule type" value="Genomic_DNA"/>
</dbReference>
<dbReference type="PROSITE" id="PS50109">
    <property type="entry name" value="HIS_KIN"/>
    <property type="match status" value="1"/>
</dbReference>
<dbReference type="InterPro" id="IPR000014">
    <property type="entry name" value="PAS"/>
</dbReference>
<feature type="transmembrane region" description="Helical" evidence="13">
    <location>
        <begin position="325"/>
        <end position="347"/>
    </location>
</feature>
<keyword evidence="4 12" id="KW-0597">Phosphoprotein</keyword>
<dbReference type="EC" id="2.7.13.3" evidence="3"/>
<protein>
    <recommendedName>
        <fullName evidence="11">Sensory/regulatory protein RpfC</fullName>
        <ecNumber evidence="3">2.7.13.3</ecNumber>
    </recommendedName>
</protein>
<evidence type="ECO:0000256" key="6">
    <source>
        <dbReference type="ARBA" id="ARBA00022741"/>
    </source>
</evidence>
<dbReference type="PANTHER" id="PTHR45339:SF3">
    <property type="entry name" value="HISTIDINE KINASE"/>
    <property type="match status" value="1"/>
</dbReference>
<dbReference type="Gene3D" id="3.30.565.10">
    <property type="entry name" value="Histidine kinase-like ATPase, C-terminal domain"/>
    <property type="match status" value="1"/>
</dbReference>
<dbReference type="Proteomes" id="UP000315303">
    <property type="component" value="Unassembled WGS sequence"/>
</dbReference>
<evidence type="ECO:0000259" key="17">
    <source>
        <dbReference type="PROSITE" id="PS50113"/>
    </source>
</evidence>
<comment type="caution">
    <text evidence="19">The sequence shown here is derived from an EMBL/GenBank/DDBJ whole genome shotgun (WGS) entry which is preliminary data.</text>
</comment>
<dbReference type="InterPro" id="IPR036097">
    <property type="entry name" value="HisK_dim/P_sf"/>
</dbReference>
<feature type="domain" description="Histidine kinase" evidence="14">
    <location>
        <begin position="578"/>
        <end position="798"/>
    </location>
</feature>
<dbReference type="GO" id="GO:0000155">
    <property type="term" value="F:phosphorelay sensor kinase activity"/>
    <property type="evidence" value="ECO:0007669"/>
    <property type="project" value="InterPro"/>
</dbReference>
<keyword evidence="13" id="KW-1133">Transmembrane helix</keyword>
<proteinExistence type="predicted"/>
<dbReference type="SMART" id="SM00388">
    <property type="entry name" value="HisKA"/>
    <property type="match status" value="1"/>
</dbReference>
<evidence type="ECO:0000256" key="2">
    <source>
        <dbReference type="ARBA" id="ARBA00004370"/>
    </source>
</evidence>
<comment type="subcellular location">
    <subcellularLocation>
        <location evidence="2">Membrane</location>
    </subcellularLocation>
</comment>
<feature type="domain" description="Response regulatory" evidence="15">
    <location>
        <begin position="830"/>
        <end position="946"/>
    </location>
</feature>
<evidence type="ECO:0000259" key="16">
    <source>
        <dbReference type="PROSITE" id="PS50112"/>
    </source>
</evidence>
<gene>
    <name evidence="19" type="ORF">EPA86_14680</name>
</gene>
<dbReference type="PROSITE" id="PS50885">
    <property type="entry name" value="HAMP"/>
    <property type="match status" value="1"/>
</dbReference>
<dbReference type="AlphaFoldDB" id="A0A502KTN1"/>
<dbReference type="OrthoDB" id="9810730at2"/>
<dbReference type="SUPFAM" id="SSF55785">
    <property type="entry name" value="PYP-like sensor domain (PAS domain)"/>
    <property type="match status" value="1"/>
</dbReference>
<dbReference type="Pfam" id="PF00512">
    <property type="entry name" value="HisKA"/>
    <property type="match status" value="1"/>
</dbReference>
<dbReference type="InterPro" id="IPR003660">
    <property type="entry name" value="HAMP_dom"/>
</dbReference>
<dbReference type="SMART" id="SM00086">
    <property type="entry name" value="PAC"/>
    <property type="match status" value="1"/>
</dbReference>
<evidence type="ECO:0000259" key="14">
    <source>
        <dbReference type="PROSITE" id="PS50109"/>
    </source>
</evidence>
<dbReference type="CDD" id="cd17546">
    <property type="entry name" value="REC_hyHK_CKI1_RcsC-like"/>
    <property type="match status" value="1"/>
</dbReference>
<evidence type="ECO:0000256" key="12">
    <source>
        <dbReference type="PROSITE-ProRule" id="PRU00169"/>
    </source>
</evidence>
<name>A0A502KTN1_9GAMM</name>
<keyword evidence="7" id="KW-0418">Kinase</keyword>
<dbReference type="InterPro" id="IPR004358">
    <property type="entry name" value="Sig_transdc_His_kin-like_C"/>
</dbReference>
<organism evidence="19 20">
    <name type="scientific">Litorilituus lipolyticus</name>
    <dbReference type="NCBI Taxonomy" id="2491017"/>
    <lineage>
        <taxon>Bacteria</taxon>
        <taxon>Pseudomonadati</taxon>
        <taxon>Pseudomonadota</taxon>
        <taxon>Gammaproteobacteria</taxon>
        <taxon>Alteromonadales</taxon>
        <taxon>Colwelliaceae</taxon>
        <taxon>Litorilituus</taxon>
    </lineage>
</organism>
<keyword evidence="20" id="KW-1185">Reference proteome</keyword>
<feature type="modified residue" description="4-aspartylphosphate" evidence="12">
    <location>
        <position position="879"/>
    </location>
</feature>
<evidence type="ECO:0000256" key="3">
    <source>
        <dbReference type="ARBA" id="ARBA00012438"/>
    </source>
</evidence>
<dbReference type="CDD" id="cd00082">
    <property type="entry name" value="HisKA"/>
    <property type="match status" value="1"/>
</dbReference>
<evidence type="ECO:0000256" key="9">
    <source>
        <dbReference type="ARBA" id="ARBA00023012"/>
    </source>
</evidence>
<keyword evidence="13" id="KW-0472">Membrane</keyword>
<keyword evidence="13" id="KW-0812">Transmembrane</keyword>
<dbReference type="InterPro" id="IPR003661">
    <property type="entry name" value="HisK_dim/P_dom"/>
</dbReference>
<dbReference type="SMART" id="SM00387">
    <property type="entry name" value="HATPase_c"/>
    <property type="match status" value="1"/>
</dbReference>
<dbReference type="InterPro" id="IPR000700">
    <property type="entry name" value="PAS-assoc_C"/>
</dbReference>
<dbReference type="InterPro" id="IPR036890">
    <property type="entry name" value="HATPase_C_sf"/>
</dbReference>
<dbReference type="SUPFAM" id="SSF52172">
    <property type="entry name" value="CheY-like"/>
    <property type="match status" value="1"/>
</dbReference>
<dbReference type="InterPro" id="IPR035965">
    <property type="entry name" value="PAS-like_dom_sf"/>
</dbReference>
<dbReference type="InterPro" id="IPR003594">
    <property type="entry name" value="HATPase_dom"/>
</dbReference>
<evidence type="ECO:0000256" key="7">
    <source>
        <dbReference type="ARBA" id="ARBA00022777"/>
    </source>
</evidence>
<dbReference type="InterPro" id="IPR005467">
    <property type="entry name" value="His_kinase_dom"/>
</dbReference>
<keyword evidence="5" id="KW-0808">Transferase</keyword>
<dbReference type="InterPro" id="IPR013655">
    <property type="entry name" value="PAS_fold_3"/>
</dbReference>
<dbReference type="Gene3D" id="1.10.287.130">
    <property type="match status" value="1"/>
</dbReference>
<dbReference type="Gene3D" id="3.30.450.20">
    <property type="entry name" value="PAS domain"/>
    <property type="match status" value="2"/>
</dbReference>
<dbReference type="PROSITE" id="PS50113">
    <property type="entry name" value="PAC"/>
    <property type="match status" value="1"/>
</dbReference>
<evidence type="ECO:0000256" key="1">
    <source>
        <dbReference type="ARBA" id="ARBA00000085"/>
    </source>
</evidence>
<dbReference type="Pfam" id="PF02518">
    <property type="entry name" value="HATPase_c"/>
    <property type="match status" value="1"/>
</dbReference>
<dbReference type="NCBIfam" id="TIGR00229">
    <property type="entry name" value="sensory_box"/>
    <property type="match status" value="1"/>
</dbReference>
<dbReference type="Gene3D" id="6.10.340.10">
    <property type="match status" value="1"/>
</dbReference>
<keyword evidence="8" id="KW-0067">ATP-binding</keyword>
<dbReference type="CDD" id="cd00130">
    <property type="entry name" value="PAS"/>
    <property type="match status" value="1"/>
</dbReference>
<dbReference type="FunFam" id="3.30.565.10:FF:000010">
    <property type="entry name" value="Sensor histidine kinase RcsC"/>
    <property type="match status" value="1"/>
</dbReference>
<evidence type="ECO:0000259" key="15">
    <source>
        <dbReference type="PROSITE" id="PS50110"/>
    </source>
</evidence>
<dbReference type="SMART" id="SM00448">
    <property type="entry name" value="REC"/>
    <property type="match status" value="1"/>
</dbReference>
<dbReference type="FunFam" id="1.10.287.130:FF:000002">
    <property type="entry name" value="Two-component osmosensing histidine kinase"/>
    <property type="match status" value="1"/>
</dbReference>
<evidence type="ECO:0000256" key="8">
    <source>
        <dbReference type="ARBA" id="ARBA00022840"/>
    </source>
</evidence>
<feature type="domain" description="PAC" evidence="17">
    <location>
        <begin position="482"/>
        <end position="535"/>
    </location>
</feature>
<dbReference type="Pfam" id="PF08447">
    <property type="entry name" value="PAS_3"/>
    <property type="match status" value="1"/>
</dbReference>
<keyword evidence="6" id="KW-0547">Nucleotide-binding</keyword>
<evidence type="ECO:0000256" key="13">
    <source>
        <dbReference type="SAM" id="Phobius"/>
    </source>
</evidence>
<keyword evidence="9" id="KW-0902">Two-component regulatory system</keyword>
<dbReference type="PANTHER" id="PTHR45339">
    <property type="entry name" value="HYBRID SIGNAL TRANSDUCTION HISTIDINE KINASE J"/>
    <property type="match status" value="1"/>
</dbReference>
<reference evidence="19 20" key="1">
    <citation type="submission" date="2019-01" db="EMBL/GenBank/DDBJ databases">
        <title>Litorilituus lipolytica sp. nov., isolated from intertidal sand of the Yellow Sea in China.</title>
        <authorList>
            <person name="Liu A."/>
        </authorList>
    </citation>
    <scope>NUCLEOTIDE SEQUENCE [LARGE SCALE GENOMIC DNA]</scope>
    <source>
        <strain evidence="19 20">RZ04</strain>
    </source>
</reference>